<sequence length="400" mass="44762">MEKPGTQELILLRNVMQNRAVSAFTQAMCADDPSAYAVAAEALLEDDMLHSFAAYLTDKILHSDNLFARRSFANTLTQDIRTAYAHDLRILQSLTFRAENPPQKIAAAVADGFPAISRGEDGILGKQWDSDETLDKLREFHKHNGYGIFIGHKAFTFENGQLKPVYNTSSITLSDLKDYEAEKKAVVDNTLSFLSGLPYSNMLLYGDKGTGKSSTIHAVLNQYAEKGLRAVEISKDRLKEISDVKEVLAELPFKFILFIDDLSLEERDEKVTSLKASLEGSLSEKGANVMIVATSNRRHILKENFSDRENSVHARDTMEEQLSLSDRFGLTVCFSSTGKAEYLSIVRQLAQDRKLALPDEELCALAERWALIKGGRSPRRARQFIDYAYACTAKNIPIEF</sequence>
<dbReference type="GO" id="GO:0005524">
    <property type="term" value="F:ATP binding"/>
    <property type="evidence" value="ECO:0007669"/>
    <property type="project" value="UniProtKB-KW"/>
</dbReference>
<gene>
    <name evidence="2" type="ORF">H9741_04850</name>
</gene>
<feature type="domain" description="AAA+ ATPase" evidence="1">
    <location>
        <begin position="198"/>
        <end position="326"/>
    </location>
</feature>
<dbReference type="InterPro" id="IPR027417">
    <property type="entry name" value="P-loop_NTPase"/>
</dbReference>
<proteinExistence type="predicted"/>
<reference evidence="2" key="1">
    <citation type="journal article" date="2021" name="PeerJ">
        <title>Extensive microbial diversity within the chicken gut microbiome revealed by metagenomics and culture.</title>
        <authorList>
            <person name="Gilroy R."/>
            <person name="Ravi A."/>
            <person name="Getino M."/>
            <person name="Pursley I."/>
            <person name="Horton D.L."/>
            <person name="Alikhan N.F."/>
            <person name="Baker D."/>
            <person name="Gharbi K."/>
            <person name="Hall N."/>
            <person name="Watson M."/>
            <person name="Adriaenssens E.M."/>
            <person name="Foster-Nyarko E."/>
            <person name="Jarju S."/>
            <person name="Secka A."/>
            <person name="Antonio M."/>
            <person name="Oren A."/>
            <person name="Chaudhuri R.R."/>
            <person name="La Ragione R."/>
            <person name="Hildebrand F."/>
            <person name="Pallen M.J."/>
        </authorList>
    </citation>
    <scope>NUCLEOTIDE SEQUENCE</scope>
    <source>
        <strain evidence="2">811</strain>
    </source>
</reference>
<keyword evidence="2" id="KW-0067">ATP-binding</keyword>
<dbReference type="PANTHER" id="PTHR42935:SF1">
    <property type="entry name" value="SLR0930 PROTEIN"/>
    <property type="match status" value="1"/>
</dbReference>
<dbReference type="PANTHER" id="PTHR42935">
    <property type="entry name" value="SLR0930 PROTEIN"/>
    <property type="match status" value="1"/>
</dbReference>
<dbReference type="CDD" id="cd00009">
    <property type="entry name" value="AAA"/>
    <property type="match status" value="1"/>
</dbReference>
<dbReference type="Proteomes" id="UP000824204">
    <property type="component" value="Unassembled WGS sequence"/>
</dbReference>
<evidence type="ECO:0000259" key="1">
    <source>
        <dbReference type="SMART" id="SM00382"/>
    </source>
</evidence>
<dbReference type="Pfam" id="PF05673">
    <property type="entry name" value="DUF815"/>
    <property type="match status" value="1"/>
</dbReference>
<reference evidence="2" key="2">
    <citation type="submission" date="2021-04" db="EMBL/GenBank/DDBJ databases">
        <authorList>
            <person name="Gilroy R."/>
        </authorList>
    </citation>
    <scope>NUCLEOTIDE SEQUENCE</scope>
    <source>
        <strain evidence="2">811</strain>
    </source>
</reference>
<dbReference type="SMART" id="SM00382">
    <property type="entry name" value="AAA"/>
    <property type="match status" value="1"/>
</dbReference>
<dbReference type="EMBL" id="DXFX01000064">
    <property type="protein sequence ID" value="HIX07775.1"/>
    <property type="molecule type" value="Genomic_DNA"/>
</dbReference>
<dbReference type="Gene3D" id="3.40.50.300">
    <property type="entry name" value="P-loop containing nucleotide triphosphate hydrolases"/>
    <property type="match status" value="1"/>
</dbReference>
<dbReference type="AlphaFoldDB" id="A0A9D1V7Y1"/>
<name>A0A9D1V7Y1_9FIRM</name>
<evidence type="ECO:0000313" key="2">
    <source>
        <dbReference type="EMBL" id="HIX07775.1"/>
    </source>
</evidence>
<dbReference type="InterPro" id="IPR003593">
    <property type="entry name" value="AAA+_ATPase"/>
</dbReference>
<organism evidence="2 3">
    <name type="scientific">Candidatus Borkfalkia faecipullorum</name>
    <dbReference type="NCBI Taxonomy" id="2838510"/>
    <lineage>
        <taxon>Bacteria</taxon>
        <taxon>Bacillati</taxon>
        <taxon>Bacillota</taxon>
        <taxon>Clostridia</taxon>
        <taxon>Christensenellales</taxon>
        <taxon>Christensenellaceae</taxon>
        <taxon>Candidatus Borkfalkia</taxon>
    </lineage>
</organism>
<accession>A0A9D1V7Y1</accession>
<evidence type="ECO:0000313" key="3">
    <source>
        <dbReference type="Proteomes" id="UP000824204"/>
    </source>
</evidence>
<comment type="caution">
    <text evidence="2">The sequence shown here is derived from an EMBL/GenBank/DDBJ whole genome shotgun (WGS) entry which is preliminary data.</text>
</comment>
<keyword evidence="2" id="KW-0547">Nucleotide-binding</keyword>
<dbReference type="InterPro" id="IPR008533">
    <property type="entry name" value="DUF815"/>
</dbReference>
<protein>
    <submittedName>
        <fullName evidence="2">ATP-binding protein</fullName>
    </submittedName>
</protein>
<dbReference type="SUPFAM" id="SSF52540">
    <property type="entry name" value="P-loop containing nucleoside triphosphate hydrolases"/>
    <property type="match status" value="1"/>
</dbReference>